<accession>A0A0E9LSM5</accession>
<dbReference type="NCBIfam" id="TIGR01146">
    <property type="entry name" value="ATPsyn_F1gamma"/>
    <property type="match status" value="1"/>
</dbReference>
<dbReference type="EMBL" id="BAZW01000002">
    <property type="protein sequence ID" value="GAO28293.1"/>
    <property type="molecule type" value="Genomic_DNA"/>
</dbReference>
<dbReference type="PRINTS" id="PR00126">
    <property type="entry name" value="ATPASEGAMMA"/>
</dbReference>
<keyword evidence="7 10" id="KW-0472">Membrane</keyword>
<evidence type="ECO:0000313" key="12">
    <source>
        <dbReference type="Proteomes" id="UP000032900"/>
    </source>
</evidence>
<evidence type="ECO:0000256" key="1">
    <source>
        <dbReference type="ARBA" id="ARBA00003456"/>
    </source>
</evidence>
<dbReference type="Proteomes" id="UP000032900">
    <property type="component" value="Unassembled WGS sequence"/>
</dbReference>
<dbReference type="HAMAP" id="MF_00815">
    <property type="entry name" value="ATP_synth_gamma_bact"/>
    <property type="match status" value="1"/>
</dbReference>
<keyword evidence="4 10" id="KW-0813">Transport</keyword>
<dbReference type="GO" id="GO:0005524">
    <property type="term" value="F:ATP binding"/>
    <property type="evidence" value="ECO:0007669"/>
    <property type="project" value="UniProtKB-UniRule"/>
</dbReference>
<comment type="subunit">
    <text evidence="10">F-type ATPases have 2 components, CF(1) - the catalytic core - and CF(0) - the membrane proton channel. CF(1) has five subunits: alpha(3), beta(3), gamma(1), delta(1), epsilon(1). CF(0) has three main subunits: a, b and c.</text>
</comment>
<comment type="function">
    <text evidence="1 10">Produces ATP from ADP in the presence of a proton gradient across the membrane. The gamma chain is believed to be important in regulating ATPase activity and the flow of protons through the CF(0) complex.</text>
</comment>
<dbReference type="GO" id="GO:0046933">
    <property type="term" value="F:proton-transporting ATP synthase activity, rotational mechanism"/>
    <property type="evidence" value="ECO:0007669"/>
    <property type="project" value="UniProtKB-UniRule"/>
</dbReference>
<sequence length="294" mass="32511">MANLRDIKTRIGSVKTTRQVTSAMKMVSAARLKKAQDNISHIRPYTSRLAGIIQDLTSTQEQTLCGDCSVPKDSEGPVLVVAIASNRGLCGGFNVNVVKEVQSLLDTTLRDDFRQGKVLIGVMGKQAEKMFKSRNLPVDFVYHDMLIAPTYSSISDFANQLMADFRKGELKRVVLVYNEFVNAAVQEVQTHQFLPFSIPEQPKGAELMDYLIEPDPATIIQQLVPKMLQTMMYQVVLESAASEHGARMTSMHKATDNATDLIRDLELSYNKARQTAITNQIVEITGGAEALSKG</sequence>
<evidence type="ECO:0000256" key="8">
    <source>
        <dbReference type="ARBA" id="ARBA00023196"/>
    </source>
</evidence>
<evidence type="ECO:0000313" key="11">
    <source>
        <dbReference type="EMBL" id="GAO28293.1"/>
    </source>
</evidence>
<evidence type="ECO:0000256" key="2">
    <source>
        <dbReference type="ARBA" id="ARBA00004170"/>
    </source>
</evidence>
<comment type="similarity">
    <text evidence="3 10">Belongs to the ATPase gamma chain family.</text>
</comment>
<evidence type="ECO:0000256" key="9">
    <source>
        <dbReference type="ARBA" id="ARBA00023310"/>
    </source>
</evidence>
<dbReference type="GO" id="GO:0045259">
    <property type="term" value="C:proton-transporting ATP synthase complex"/>
    <property type="evidence" value="ECO:0007669"/>
    <property type="project" value="UniProtKB-KW"/>
</dbReference>
<dbReference type="RefSeq" id="WP_062122134.1">
    <property type="nucleotide sequence ID" value="NZ_BAZW01000002.1"/>
</dbReference>
<evidence type="ECO:0000256" key="7">
    <source>
        <dbReference type="ARBA" id="ARBA00023136"/>
    </source>
</evidence>
<dbReference type="PANTHER" id="PTHR11693:SF22">
    <property type="entry name" value="ATP SYNTHASE SUBUNIT GAMMA, MITOCHONDRIAL"/>
    <property type="match status" value="1"/>
</dbReference>
<keyword evidence="5 10" id="KW-0375">Hydrogen ion transport</keyword>
<evidence type="ECO:0000256" key="6">
    <source>
        <dbReference type="ARBA" id="ARBA00023065"/>
    </source>
</evidence>
<reference evidence="11 12" key="1">
    <citation type="journal article" date="2015" name="Microbes Environ.">
        <title>Distribution and evolution of nitrogen fixation genes in the phylum bacteroidetes.</title>
        <authorList>
            <person name="Inoue J."/>
            <person name="Oshima K."/>
            <person name="Suda W."/>
            <person name="Sakamoto M."/>
            <person name="Iino T."/>
            <person name="Noda S."/>
            <person name="Hongoh Y."/>
            <person name="Hattori M."/>
            <person name="Ohkuma M."/>
        </authorList>
    </citation>
    <scope>NUCLEOTIDE SEQUENCE [LARGE SCALE GENOMIC DNA]</scope>
    <source>
        <strain evidence="11">JCM 15548</strain>
    </source>
</reference>
<keyword evidence="12" id="KW-1185">Reference proteome</keyword>
<keyword evidence="8 10" id="KW-0139">CF(1)</keyword>
<dbReference type="AlphaFoldDB" id="A0A0E9LSM5"/>
<dbReference type="Pfam" id="PF00231">
    <property type="entry name" value="ATP-synt"/>
    <property type="match status" value="1"/>
</dbReference>
<protein>
    <recommendedName>
        <fullName evidence="10">ATP synthase gamma chain</fullName>
    </recommendedName>
    <alternativeName>
        <fullName evidence="10">ATP synthase F1 sector gamma subunit</fullName>
    </alternativeName>
    <alternativeName>
        <fullName evidence="10">F-ATPase gamma subunit</fullName>
    </alternativeName>
</protein>
<organism evidence="11 12">
    <name type="scientific">Geofilum rubicundum JCM 15548</name>
    <dbReference type="NCBI Taxonomy" id="1236989"/>
    <lineage>
        <taxon>Bacteria</taxon>
        <taxon>Pseudomonadati</taxon>
        <taxon>Bacteroidota</taxon>
        <taxon>Bacteroidia</taxon>
        <taxon>Marinilabiliales</taxon>
        <taxon>Marinilabiliaceae</taxon>
        <taxon>Geofilum</taxon>
    </lineage>
</organism>
<dbReference type="OrthoDB" id="9812769at2"/>
<comment type="caution">
    <text evidence="11">The sequence shown here is derived from an EMBL/GenBank/DDBJ whole genome shotgun (WGS) entry which is preliminary data.</text>
</comment>
<comment type="subcellular location">
    <subcellularLocation>
        <location evidence="10">Cell membrane</location>
        <topology evidence="10">Peripheral membrane protein</topology>
    </subcellularLocation>
    <subcellularLocation>
        <location evidence="2">Membrane</location>
        <topology evidence="2">Peripheral membrane protein</topology>
    </subcellularLocation>
</comment>
<dbReference type="SUPFAM" id="SSF52943">
    <property type="entry name" value="ATP synthase (F1-ATPase), gamma subunit"/>
    <property type="match status" value="1"/>
</dbReference>
<evidence type="ECO:0000256" key="5">
    <source>
        <dbReference type="ARBA" id="ARBA00022781"/>
    </source>
</evidence>
<dbReference type="InterPro" id="IPR000131">
    <property type="entry name" value="ATP_synth_F1_gsu"/>
</dbReference>
<dbReference type="GO" id="GO:0005886">
    <property type="term" value="C:plasma membrane"/>
    <property type="evidence" value="ECO:0007669"/>
    <property type="project" value="UniProtKB-SubCell"/>
</dbReference>
<dbReference type="CDD" id="cd12151">
    <property type="entry name" value="F1-ATPase_gamma"/>
    <property type="match status" value="1"/>
</dbReference>
<evidence type="ECO:0000256" key="10">
    <source>
        <dbReference type="HAMAP-Rule" id="MF_00815"/>
    </source>
</evidence>
<keyword evidence="9 10" id="KW-0066">ATP synthesis</keyword>
<dbReference type="PANTHER" id="PTHR11693">
    <property type="entry name" value="ATP SYNTHASE GAMMA CHAIN"/>
    <property type="match status" value="1"/>
</dbReference>
<gene>
    <name evidence="10" type="primary">atpG</name>
    <name evidence="11" type="ORF">JCM15548_1368</name>
</gene>
<dbReference type="InterPro" id="IPR035968">
    <property type="entry name" value="ATP_synth_F1_ATPase_gsu"/>
</dbReference>
<keyword evidence="6 10" id="KW-0406">Ion transport</keyword>
<evidence type="ECO:0000256" key="4">
    <source>
        <dbReference type="ARBA" id="ARBA00022448"/>
    </source>
</evidence>
<dbReference type="STRING" id="1236989.JCM15548_1368"/>
<dbReference type="GO" id="GO:0042777">
    <property type="term" value="P:proton motive force-driven plasma membrane ATP synthesis"/>
    <property type="evidence" value="ECO:0007669"/>
    <property type="project" value="UniProtKB-UniRule"/>
</dbReference>
<keyword evidence="10" id="KW-1003">Cell membrane</keyword>
<dbReference type="Gene3D" id="3.40.1380.10">
    <property type="match status" value="1"/>
</dbReference>
<proteinExistence type="inferred from homology"/>
<name>A0A0E9LSM5_9BACT</name>
<evidence type="ECO:0000256" key="3">
    <source>
        <dbReference type="ARBA" id="ARBA00007681"/>
    </source>
</evidence>
<dbReference type="Gene3D" id="1.10.287.80">
    <property type="entry name" value="ATP synthase, gamma subunit, helix hairpin domain"/>
    <property type="match status" value="1"/>
</dbReference>